<name>A0A1L7D697_9CORY</name>
<keyword evidence="6 7" id="KW-0460">Magnesium</keyword>
<dbReference type="EMBL" id="CP009249">
    <property type="protein sequence ID" value="APT93686.1"/>
    <property type="molecule type" value="Genomic_DNA"/>
</dbReference>
<dbReference type="PROSITE" id="PS00630">
    <property type="entry name" value="IMP_2"/>
    <property type="match status" value="1"/>
</dbReference>
<dbReference type="GO" id="GO:0006020">
    <property type="term" value="P:inositol metabolic process"/>
    <property type="evidence" value="ECO:0007669"/>
    <property type="project" value="TreeGrafter"/>
</dbReference>
<evidence type="ECO:0000256" key="2">
    <source>
        <dbReference type="ARBA" id="ARBA00001946"/>
    </source>
</evidence>
<keyword evidence="5 8" id="KW-0378">Hydrolase</keyword>
<dbReference type="AlphaFoldDB" id="A0A1L7D697"/>
<dbReference type="PRINTS" id="PR00377">
    <property type="entry name" value="IMPHPHTASES"/>
</dbReference>
<dbReference type="Proteomes" id="UP000185491">
    <property type="component" value="Chromosome"/>
</dbReference>
<dbReference type="InterPro" id="IPR000760">
    <property type="entry name" value="Inositol_monophosphatase-like"/>
</dbReference>
<evidence type="ECO:0000256" key="6">
    <source>
        <dbReference type="ARBA" id="ARBA00022842"/>
    </source>
</evidence>
<dbReference type="PANTHER" id="PTHR20854">
    <property type="entry name" value="INOSITOL MONOPHOSPHATASE"/>
    <property type="match status" value="1"/>
</dbReference>
<dbReference type="Gene3D" id="3.30.540.10">
    <property type="entry name" value="Fructose-1,6-Bisphosphatase, subunit A, domain 1"/>
    <property type="match status" value="1"/>
</dbReference>
<evidence type="ECO:0000313" key="10">
    <source>
        <dbReference type="Proteomes" id="UP000185491"/>
    </source>
</evidence>
<proteinExistence type="inferred from homology"/>
<dbReference type="Pfam" id="PF00459">
    <property type="entry name" value="Inositol_P"/>
    <property type="match status" value="1"/>
</dbReference>
<evidence type="ECO:0000256" key="1">
    <source>
        <dbReference type="ARBA" id="ARBA00001033"/>
    </source>
</evidence>
<dbReference type="GO" id="GO:0046854">
    <property type="term" value="P:phosphatidylinositol phosphate biosynthetic process"/>
    <property type="evidence" value="ECO:0007669"/>
    <property type="project" value="InterPro"/>
</dbReference>
<evidence type="ECO:0000256" key="4">
    <source>
        <dbReference type="ARBA" id="ARBA00022723"/>
    </source>
</evidence>
<dbReference type="STRING" id="161895.CPHO_05270"/>
<comment type="similarity">
    <text evidence="3 8">Belongs to the inositol monophosphatase superfamily.</text>
</comment>
<evidence type="ECO:0000256" key="5">
    <source>
        <dbReference type="ARBA" id="ARBA00022801"/>
    </source>
</evidence>
<dbReference type="GO" id="GO:0046872">
    <property type="term" value="F:metal ion binding"/>
    <property type="evidence" value="ECO:0007669"/>
    <property type="project" value="UniProtKB-KW"/>
</dbReference>
<evidence type="ECO:0000256" key="3">
    <source>
        <dbReference type="ARBA" id="ARBA00009759"/>
    </source>
</evidence>
<feature type="binding site" evidence="7">
    <location>
        <position position="218"/>
    </location>
    <ligand>
        <name>Mg(2+)</name>
        <dbReference type="ChEBI" id="CHEBI:18420"/>
        <label>1</label>
        <note>catalytic</note>
    </ligand>
</feature>
<dbReference type="PROSITE" id="PS00629">
    <property type="entry name" value="IMP_1"/>
    <property type="match status" value="1"/>
</dbReference>
<protein>
    <recommendedName>
        <fullName evidence="8">Inositol-1-monophosphatase</fullName>
        <ecNumber evidence="8">3.1.3.25</ecNumber>
    </recommendedName>
</protein>
<dbReference type="Gene3D" id="3.40.190.80">
    <property type="match status" value="1"/>
</dbReference>
<feature type="binding site" evidence="7">
    <location>
        <position position="70"/>
    </location>
    <ligand>
        <name>Mg(2+)</name>
        <dbReference type="ChEBI" id="CHEBI:18420"/>
        <label>1</label>
        <note>catalytic</note>
    </ligand>
</feature>
<dbReference type="PANTHER" id="PTHR20854:SF4">
    <property type="entry name" value="INOSITOL-1-MONOPHOSPHATASE-RELATED"/>
    <property type="match status" value="1"/>
</dbReference>
<dbReference type="InterPro" id="IPR020550">
    <property type="entry name" value="Inositol_monophosphatase_CS"/>
</dbReference>
<gene>
    <name evidence="9" type="ORF">CPHO_05270</name>
</gene>
<dbReference type="GO" id="GO:0007165">
    <property type="term" value="P:signal transduction"/>
    <property type="evidence" value="ECO:0007669"/>
    <property type="project" value="TreeGrafter"/>
</dbReference>
<dbReference type="InterPro" id="IPR033942">
    <property type="entry name" value="IMPase"/>
</dbReference>
<organism evidence="9 10">
    <name type="scientific">Corynebacterium phocae</name>
    <dbReference type="NCBI Taxonomy" id="161895"/>
    <lineage>
        <taxon>Bacteria</taxon>
        <taxon>Bacillati</taxon>
        <taxon>Actinomycetota</taxon>
        <taxon>Actinomycetes</taxon>
        <taxon>Mycobacteriales</taxon>
        <taxon>Corynebacteriaceae</taxon>
        <taxon>Corynebacterium</taxon>
    </lineage>
</organism>
<feature type="binding site" evidence="7">
    <location>
        <position position="86"/>
    </location>
    <ligand>
        <name>Mg(2+)</name>
        <dbReference type="ChEBI" id="CHEBI:18420"/>
        <label>1</label>
        <note>catalytic</note>
    </ligand>
</feature>
<dbReference type="SUPFAM" id="SSF56655">
    <property type="entry name" value="Carbohydrate phosphatase"/>
    <property type="match status" value="1"/>
</dbReference>
<evidence type="ECO:0000313" key="9">
    <source>
        <dbReference type="EMBL" id="APT93686.1"/>
    </source>
</evidence>
<dbReference type="KEGG" id="cpho:CPHO_05270"/>
<dbReference type="InterPro" id="IPR020583">
    <property type="entry name" value="Inositol_monoP_metal-BS"/>
</dbReference>
<evidence type="ECO:0000256" key="7">
    <source>
        <dbReference type="PIRSR" id="PIRSR600760-2"/>
    </source>
</evidence>
<comment type="cofactor">
    <cofactor evidence="2 7 8">
        <name>Mg(2+)</name>
        <dbReference type="ChEBI" id="CHEBI:18420"/>
    </cofactor>
</comment>
<dbReference type="EC" id="3.1.3.25" evidence="8"/>
<comment type="catalytic activity">
    <reaction evidence="1 8">
        <text>a myo-inositol phosphate + H2O = myo-inositol + phosphate</text>
        <dbReference type="Rhea" id="RHEA:24056"/>
        <dbReference type="ChEBI" id="CHEBI:15377"/>
        <dbReference type="ChEBI" id="CHEBI:17268"/>
        <dbReference type="ChEBI" id="CHEBI:43474"/>
        <dbReference type="ChEBI" id="CHEBI:84139"/>
        <dbReference type="EC" id="3.1.3.25"/>
    </reaction>
</comment>
<dbReference type="GO" id="GO:0008934">
    <property type="term" value="F:inositol monophosphate 1-phosphatase activity"/>
    <property type="evidence" value="ECO:0007669"/>
    <property type="project" value="InterPro"/>
</dbReference>
<sequence>MQDLAVEAAVGAAEIVRARRADLVAEGGLAAVTEAKGTAEDPVTVVDKASEDYIVNYLSSRRPNDGFLGEEGALADSSTGVTWVIDPIDGTVNFLYAIPEYAVSIGAVVNGEPVAGAVVNVALGDTYYAGRGLGAFVQRPGEDAVRLFPSDENRLSMTLLATGFAYKSHWRKAQAELLVKVLPRVRDIRRAGSAALDICHVAEGRVDAYYEHGTKAWDFAGATIIAREAGAVVHHPGMQSRGDSPELFLAGNPGIAQRLGKLLFTLGAGEVLPV</sequence>
<feature type="binding site" evidence="7">
    <location>
        <position position="88"/>
    </location>
    <ligand>
        <name>Mg(2+)</name>
        <dbReference type="ChEBI" id="CHEBI:18420"/>
        <label>1</label>
        <note>catalytic</note>
    </ligand>
</feature>
<accession>A0A1L7D697</accession>
<feature type="binding site" evidence="7">
    <location>
        <position position="89"/>
    </location>
    <ligand>
        <name>Mg(2+)</name>
        <dbReference type="ChEBI" id="CHEBI:18420"/>
        <label>1</label>
        <note>catalytic</note>
    </ligand>
</feature>
<dbReference type="CDD" id="cd01639">
    <property type="entry name" value="IMPase"/>
    <property type="match status" value="1"/>
</dbReference>
<reference evidence="9 10" key="1">
    <citation type="submission" date="2014-08" db="EMBL/GenBank/DDBJ databases">
        <title>Complete genome sequence of Corynebacterium phocae M408/89/1(T)(=DSM 44612(T)), isolated from the common seal (Phoca vitulina).</title>
        <authorList>
            <person name="Ruckert C."/>
            <person name="Albersmeier A."/>
            <person name="Winkler A."/>
            <person name="Kalinowski J."/>
        </authorList>
    </citation>
    <scope>NUCLEOTIDE SEQUENCE [LARGE SCALE GENOMIC DNA]</scope>
    <source>
        <strain evidence="9 10">M408/89/1</strain>
    </source>
</reference>
<keyword evidence="10" id="KW-1185">Reference proteome</keyword>
<keyword evidence="4 7" id="KW-0479">Metal-binding</keyword>
<evidence type="ECO:0000256" key="8">
    <source>
        <dbReference type="RuleBase" id="RU364068"/>
    </source>
</evidence>